<accession>A0A8J2VV99</accession>
<gene>
    <name evidence="2" type="ORF">DCHRY22_LOCUS13003</name>
</gene>
<name>A0A8J2VV99_9NEOP</name>
<evidence type="ECO:0000313" key="3">
    <source>
        <dbReference type="Proteomes" id="UP000789524"/>
    </source>
</evidence>
<evidence type="ECO:0000313" key="2">
    <source>
        <dbReference type="EMBL" id="CAG9578999.1"/>
    </source>
</evidence>
<keyword evidence="3" id="KW-1185">Reference proteome</keyword>
<comment type="caution">
    <text evidence="2">The sequence shown here is derived from an EMBL/GenBank/DDBJ whole genome shotgun (WGS) entry which is preliminary data.</text>
</comment>
<feature type="compositionally biased region" description="Basic and acidic residues" evidence="1">
    <location>
        <begin position="12"/>
        <end position="27"/>
    </location>
</feature>
<proteinExistence type="predicted"/>
<organism evidence="2 3">
    <name type="scientific">Danaus chrysippus</name>
    <name type="common">African queen</name>
    <dbReference type="NCBI Taxonomy" id="151541"/>
    <lineage>
        <taxon>Eukaryota</taxon>
        <taxon>Metazoa</taxon>
        <taxon>Ecdysozoa</taxon>
        <taxon>Arthropoda</taxon>
        <taxon>Hexapoda</taxon>
        <taxon>Insecta</taxon>
        <taxon>Pterygota</taxon>
        <taxon>Neoptera</taxon>
        <taxon>Endopterygota</taxon>
        <taxon>Lepidoptera</taxon>
        <taxon>Glossata</taxon>
        <taxon>Ditrysia</taxon>
        <taxon>Papilionoidea</taxon>
        <taxon>Nymphalidae</taxon>
        <taxon>Danainae</taxon>
        <taxon>Danaini</taxon>
        <taxon>Danaina</taxon>
        <taxon>Danaus</taxon>
        <taxon>Anosia</taxon>
    </lineage>
</organism>
<reference evidence="2" key="1">
    <citation type="submission" date="2021-09" db="EMBL/GenBank/DDBJ databases">
        <authorList>
            <person name="Martin H S."/>
        </authorList>
    </citation>
    <scope>NUCLEOTIDE SEQUENCE</scope>
</reference>
<dbReference type="Proteomes" id="UP000789524">
    <property type="component" value="Unassembled WGS sequence"/>
</dbReference>
<sequence length="113" mass="13226">MAHSCSRTQSVRNEDGPDAERRRERNAGDISDDMSCHHRDAPPHDTTDFPCHFLPVTKINYVQSMLLMFLLQTFDFGEASRMRCEEDKWLENSIHFQTVSCSIARFRFNIKLM</sequence>
<feature type="compositionally biased region" description="Polar residues" evidence="1">
    <location>
        <begin position="1"/>
        <end position="11"/>
    </location>
</feature>
<feature type="region of interest" description="Disordered" evidence="1">
    <location>
        <begin position="1"/>
        <end position="41"/>
    </location>
</feature>
<dbReference type="EMBL" id="CAKASE010000078">
    <property type="protein sequence ID" value="CAG9578999.1"/>
    <property type="molecule type" value="Genomic_DNA"/>
</dbReference>
<evidence type="ECO:0000256" key="1">
    <source>
        <dbReference type="SAM" id="MobiDB-lite"/>
    </source>
</evidence>
<dbReference type="AlphaFoldDB" id="A0A8J2VV99"/>
<protein>
    <submittedName>
        <fullName evidence="2">(African queen) hypothetical protein</fullName>
    </submittedName>
</protein>